<proteinExistence type="predicted"/>
<keyword evidence="2" id="KW-0732">Signal</keyword>
<dbReference type="PANTHER" id="PTHR46091">
    <property type="entry name" value="BLR7054 PROTEIN"/>
    <property type="match status" value="1"/>
</dbReference>
<protein>
    <submittedName>
        <fullName evidence="6">NAD(P)/FAD-dependent oxidoreductase</fullName>
    </submittedName>
</protein>
<dbReference type="InterPro" id="IPR036188">
    <property type="entry name" value="FAD/NAD-bd_sf"/>
</dbReference>
<dbReference type="Proteomes" id="UP000481360">
    <property type="component" value="Unassembled WGS sequence"/>
</dbReference>
<dbReference type="InterPro" id="IPR052206">
    <property type="entry name" value="Retinol_saturase"/>
</dbReference>
<evidence type="ECO:0000256" key="3">
    <source>
        <dbReference type="ARBA" id="ARBA00022827"/>
    </source>
</evidence>
<reference evidence="6 7" key="1">
    <citation type="submission" date="2020-03" db="EMBL/GenBank/DDBJ databases">
        <title>Isolation and identification of active actinomycetes.</title>
        <authorList>
            <person name="Sun X."/>
        </authorList>
    </citation>
    <scope>NUCLEOTIDE SEQUENCE [LARGE SCALE GENOMIC DNA]</scope>
    <source>
        <strain evidence="6 7">NEAU-D13</strain>
    </source>
</reference>
<keyword evidence="1" id="KW-0285">Flavoprotein</keyword>
<evidence type="ECO:0000313" key="7">
    <source>
        <dbReference type="Proteomes" id="UP000481360"/>
    </source>
</evidence>
<evidence type="ECO:0000256" key="1">
    <source>
        <dbReference type="ARBA" id="ARBA00022630"/>
    </source>
</evidence>
<keyword evidence="3" id="KW-0274">FAD</keyword>
<name>A0A7C9VVN5_9PSEU</name>
<keyword evidence="7" id="KW-1185">Reference proteome</keyword>
<dbReference type="Pfam" id="PF13450">
    <property type="entry name" value="NAD_binding_8"/>
    <property type="match status" value="1"/>
</dbReference>
<dbReference type="RefSeq" id="WP_166053961.1">
    <property type="nucleotide sequence ID" value="NZ_JAAMPJ010000015.1"/>
</dbReference>
<evidence type="ECO:0000313" key="6">
    <source>
        <dbReference type="EMBL" id="NGY65133.1"/>
    </source>
</evidence>
<accession>A0A7C9VVN5</accession>
<sequence>MSAGESYVRSQVGDTWDAIVIGSGIGGLTTAGFLARDGHRVLMLEKHTTAGGCTQVFRRAGYEWDAGLHYMGEVHRSDSRLRHIFDHITNGQLEWAPMPEIYNRIVVGDRAYEIPAGASKFAESLKGYFPQESQAIDAYLDLVFETSRDAKTFFAHRALPPAMAEAAYEQMCEPFLARADRTVTDVLSELTENEELIAVLCGHFGDYSLEPWRASFGMHAMLVRHYLDGANFPVGGSGRIAETVAEVIRESGGAVLIGAEVASIVIGADGTAQGVTMTDGRQFTAPVVISDAGLATTVNQLLPAEVTQETGLAERCHAMEPSLGWVVLNIGIKESTSDLGLDGTNIWAHGGADQKAHVAAHHADPHNEPMPVYFLSFPSAKHPSWEQRYPGRTTIDVCGLTNWSLFEPFAGTRWMRRGEEYDRLKDRLTEELLGQVLRLCPQLAWKIDHVELATPLSFNHFLGRTTGDFMSLAHTPERFRQQWISAHTPVPGLYLSGQDVACAGVSGAMVGGATAAAAVLRRNVFEDLVTSR</sequence>
<organism evidence="6 7">
    <name type="scientific">Lentzea alba</name>
    <dbReference type="NCBI Taxonomy" id="2714351"/>
    <lineage>
        <taxon>Bacteria</taxon>
        <taxon>Bacillati</taxon>
        <taxon>Actinomycetota</taxon>
        <taxon>Actinomycetes</taxon>
        <taxon>Pseudonocardiales</taxon>
        <taxon>Pseudonocardiaceae</taxon>
        <taxon>Lentzea</taxon>
    </lineage>
</organism>
<evidence type="ECO:0000256" key="2">
    <source>
        <dbReference type="ARBA" id="ARBA00022729"/>
    </source>
</evidence>
<evidence type="ECO:0000256" key="5">
    <source>
        <dbReference type="ARBA" id="ARBA00023027"/>
    </source>
</evidence>
<dbReference type="PANTHER" id="PTHR46091:SF3">
    <property type="entry name" value="AMINE OXIDASE DOMAIN-CONTAINING PROTEIN"/>
    <property type="match status" value="1"/>
</dbReference>
<dbReference type="Gene3D" id="3.50.50.60">
    <property type="entry name" value="FAD/NAD(P)-binding domain"/>
    <property type="match status" value="2"/>
</dbReference>
<dbReference type="AlphaFoldDB" id="A0A7C9VVN5"/>
<dbReference type="SUPFAM" id="SSF51905">
    <property type="entry name" value="FAD/NAD(P)-binding domain"/>
    <property type="match status" value="1"/>
</dbReference>
<comment type="caution">
    <text evidence="6">The sequence shown here is derived from an EMBL/GenBank/DDBJ whole genome shotgun (WGS) entry which is preliminary data.</text>
</comment>
<gene>
    <name evidence="6" type="ORF">G7043_40120</name>
</gene>
<keyword evidence="4" id="KW-0521">NADP</keyword>
<dbReference type="EMBL" id="JAAMPJ010000015">
    <property type="protein sequence ID" value="NGY65133.1"/>
    <property type="molecule type" value="Genomic_DNA"/>
</dbReference>
<evidence type="ECO:0000256" key="4">
    <source>
        <dbReference type="ARBA" id="ARBA00022857"/>
    </source>
</evidence>
<keyword evidence="5" id="KW-0520">NAD</keyword>